<accession>A0A078AXL9</accession>
<sequence>MQQSIFQQKLTWVTTDENKVIAFRGYNPQLKIDGKVKDKYEHKDVLYKRPSEIKFEEIERKQIFNHAVHGLIKAKDIVTENKERKSVVFFAFQDGKTNSELKYELLQDNMKELSRNITVELKINLANGETITQDFIVDLNGKLTIGEFIQPLQAVTGQILQVFANGNAQTAKQRALSIMKNESKLLLFSMGEGGKSKPEGPRKFVRFPTHILTEEFYVSTNDQSICFIPNEDVILIGFGFYRHYYDHIDTIQLRTTVRVHDANDSALIQEHPLTHYYVKYPDIEIDQNKIQWYEHLDQGCPPIKVLAGQHMHVTTMYFHPNTGERFFSGRNGSKFAQVDNMDMGLWSVKASRYSTYLTDLEQGLIPGIIYKFA</sequence>
<evidence type="ECO:0000313" key="1">
    <source>
        <dbReference type="EMBL" id="CDW86879.1"/>
    </source>
</evidence>
<dbReference type="EMBL" id="CCKQ01015069">
    <property type="protein sequence ID" value="CDW86879.1"/>
    <property type="molecule type" value="Genomic_DNA"/>
</dbReference>
<name>A0A078AXL9_STYLE</name>
<dbReference type="InterPro" id="IPR038648">
    <property type="entry name" value="PHR_sf"/>
</dbReference>
<dbReference type="Proteomes" id="UP000039865">
    <property type="component" value="Unassembled WGS sequence"/>
</dbReference>
<protein>
    <submittedName>
        <fullName evidence="1">Uncharacterized protein</fullName>
    </submittedName>
</protein>
<dbReference type="Gene3D" id="2.60.120.820">
    <property type="entry name" value="PHR domain"/>
    <property type="match status" value="1"/>
</dbReference>
<keyword evidence="2" id="KW-1185">Reference proteome</keyword>
<dbReference type="InParanoid" id="A0A078AXL9"/>
<organism evidence="1 2">
    <name type="scientific">Stylonychia lemnae</name>
    <name type="common">Ciliate</name>
    <dbReference type="NCBI Taxonomy" id="5949"/>
    <lineage>
        <taxon>Eukaryota</taxon>
        <taxon>Sar</taxon>
        <taxon>Alveolata</taxon>
        <taxon>Ciliophora</taxon>
        <taxon>Intramacronucleata</taxon>
        <taxon>Spirotrichea</taxon>
        <taxon>Stichotrichia</taxon>
        <taxon>Sporadotrichida</taxon>
        <taxon>Oxytrichidae</taxon>
        <taxon>Stylonychinae</taxon>
        <taxon>Stylonychia</taxon>
    </lineage>
</organism>
<dbReference type="AlphaFoldDB" id="A0A078AXL9"/>
<reference evidence="1 2" key="1">
    <citation type="submission" date="2014-06" db="EMBL/GenBank/DDBJ databases">
        <authorList>
            <person name="Swart Estienne"/>
        </authorList>
    </citation>
    <scope>NUCLEOTIDE SEQUENCE [LARGE SCALE GENOMIC DNA]</scope>
    <source>
        <strain evidence="1 2">130c</strain>
    </source>
</reference>
<evidence type="ECO:0000313" key="2">
    <source>
        <dbReference type="Proteomes" id="UP000039865"/>
    </source>
</evidence>
<gene>
    <name evidence="1" type="primary">Contig2076.g84</name>
    <name evidence="1" type="ORF">STYLEM_15979</name>
</gene>
<proteinExistence type="predicted"/>